<comment type="caution">
    <text evidence="9">The sequence shown here is derived from an EMBL/GenBank/DDBJ whole genome shotgun (WGS) entry which is preliminary data.</text>
</comment>
<evidence type="ECO:0000256" key="3">
    <source>
        <dbReference type="ARBA" id="ARBA00022679"/>
    </source>
</evidence>
<dbReference type="GO" id="GO:0000271">
    <property type="term" value="P:polysaccharide biosynthetic process"/>
    <property type="evidence" value="ECO:0007669"/>
    <property type="project" value="InterPro"/>
</dbReference>
<evidence type="ECO:0000256" key="5">
    <source>
        <dbReference type="ARBA" id="ARBA00022989"/>
    </source>
</evidence>
<dbReference type="SUPFAM" id="SSF51735">
    <property type="entry name" value="NAD(P)-binding Rossmann-fold domains"/>
    <property type="match status" value="1"/>
</dbReference>
<name>A0A0E2Z7L3_9GAMM</name>
<feature type="transmembrane region" description="Helical" evidence="7">
    <location>
        <begin position="112"/>
        <end position="130"/>
    </location>
</feature>
<dbReference type="PANTHER" id="PTHR30576">
    <property type="entry name" value="COLANIC BIOSYNTHESIS UDP-GLUCOSE LIPID CARRIER TRANSFERASE"/>
    <property type="match status" value="1"/>
</dbReference>
<proteinExistence type="inferred from homology"/>
<organism evidence="9 10">
    <name type="scientific">Nitrosococcus oceani C-27</name>
    <dbReference type="NCBI Taxonomy" id="314279"/>
    <lineage>
        <taxon>Bacteria</taxon>
        <taxon>Pseudomonadati</taxon>
        <taxon>Pseudomonadota</taxon>
        <taxon>Gammaproteobacteria</taxon>
        <taxon>Chromatiales</taxon>
        <taxon>Chromatiaceae</taxon>
        <taxon>Nitrosococcus</taxon>
    </lineage>
</organism>
<evidence type="ECO:0000256" key="2">
    <source>
        <dbReference type="ARBA" id="ARBA00006464"/>
    </source>
</evidence>
<dbReference type="Pfam" id="PF02397">
    <property type="entry name" value="Bac_transf"/>
    <property type="match status" value="1"/>
</dbReference>
<dbReference type="InterPro" id="IPR036291">
    <property type="entry name" value="NAD(P)-bd_dom_sf"/>
</dbReference>
<dbReference type="Proteomes" id="UP000028839">
    <property type="component" value="Unassembled WGS sequence"/>
</dbReference>
<dbReference type="OrthoDB" id="9808602at2"/>
<dbReference type="InterPro" id="IPR003362">
    <property type="entry name" value="Bact_transf"/>
</dbReference>
<evidence type="ECO:0000256" key="7">
    <source>
        <dbReference type="SAM" id="Phobius"/>
    </source>
</evidence>
<evidence type="ECO:0000259" key="8">
    <source>
        <dbReference type="Pfam" id="PF02397"/>
    </source>
</evidence>
<feature type="transmembrane region" description="Helical" evidence="7">
    <location>
        <begin position="78"/>
        <end position="100"/>
    </location>
</feature>
<feature type="transmembrane region" description="Helical" evidence="7">
    <location>
        <begin position="310"/>
        <end position="331"/>
    </location>
</feature>
<evidence type="ECO:0000256" key="4">
    <source>
        <dbReference type="ARBA" id="ARBA00022692"/>
    </source>
</evidence>
<evidence type="ECO:0000313" key="9">
    <source>
        <dbReference type="EMBL" id="KFI19560.1"/>
    </source>
</evidence>
<evidence type="ECO:0000256" key="1">
    <source>
        <dbReference type="ARBA" id="ARBA00004141"/>
    </source>
</evidence>
<dbReference type="GO" id="GO:0016780">
    <property type="term" value="F:phosphotransferase activity, for other substituted phosphate groups"/>
    <property type="evidence" value="ECO:0007669"/>
    <property type="project" value="TreeGrafter"/>
</dbReference>
<keyword evidence="3 9" id="KW-0808">Transferase</keyword>
<dbReference type="GO" id="GO:0005886">
    <property type="term" value="C:plasma membrane"/>
    <property type="evidence" value="ECO:0007669"/>
    <property type="project" value="InterPro"/>
</dbReference>
<protein>
    <submittedName>
        <fullName evidence="9">UDP-phosphate galactose phosphotransferase</fullName>
    </submittedName>
</protein>
<dbReference type="HOGENOM" id="CLU_024920_3_5_6"/>
<accession>A0A0E2Z7L3</accession>
<dbReference type="Pfam" id="PF13727">
    <property type="entry name" value="CoA_binding_3"/>
    <property type="match status" value="1"/>
</dbReference>
<dbReference type="PANTHER" id="PTHR30576:SF0">
    <property type="entry name" value="UNDECAPRENYL-PHOSPHATE N-ACETYLGALACTOSAMINYL 1-PHOSPHATE TRANSFERASE-RELATED"/>
    <property type="match status" value="1"/>
</dbReference>
<dbReference type="InterPro" id="IPR017472">
    <property type="entry name" value="Undecaprenyl-P_galact_Ptfrase"/>
</dbReference>
<keyword evidence="4 7" id="KW-0812">Transmembrane</keyword>
<dbReference type="NCBIfam" id="TIGR03025">
    <property type="entry name" value="EPS_sugtrans"/>
    <property type="match status" value="1"/>
</dbReference>
<dbReference type="InterPro" id="IPR017475">
    <property type="entry name" value="EPS_sugar_tfrase"/>
</dbReference>
<feature type="transmembrane region" description="Helical" evidence="7">
    <location>
        <begin position="42"/>
        <end position="66"/>
    </location>
</feature>
<dbReference type="NCBIfam" id="TIGR03022">
    <property type="entry name" value="WbaP_sugtrans"/>
    <property type="match status" value="1"/>
</dbReference>
<gene>
    <name evidence="9" type="ORF">IB75_07925</name>
</gene>
<comment type="subcellular location">
    <subcellularLocation>
        <location evidence="1">Membrane</location>
        <topology evidence="1">Multi-pass membrane protein</topology>
    </subcellularLocation>
</comment>
<evidence type="ECO:0000256" key="6">
    <source>
        <dbReference type="ARBA" id="ARBA00023136"/>
    </source>
</evidence>
<sequence>MRLVPLVLKERIIEPEGERPKNGNFTPAVYEVLSCENKTRPYLTGAVLLAVDVGAVGVAFAAAVALRYSFGSGLNFSTYWELSPLLLLFSIFYAGAKLYSGTMFPPPEELRRLTYATSAVFLTLAVFALLTQTGMRYSRGVFFLAWGLALVAVPLARAAIRALYVSRPWWGRGVLILGAGYTGAHLVRTLQENPQLGLKPIALLDDDPVKQKRELHGVPVVGACALAPKLARRLRLSYAAVAMPGVSRARLVELLGQHGWPFRRTLLIPDLFGFSSLWVTSRDLGGILGLELREQLLLPIPMLVKRTLDLVLALVGGLFILPLLGLIALAIKLDSRGPVFYRSERMGRDGHRFVALKFRSMRGDGEALLRELLQRDPEKRKEYEQYHKLTSDPRVTPVGRLLRAWSLDELPQLWNVLKGDMSLVGPRAYLERERPDMGEKSNLILKVRPGITGLWQVSGRNERTFGERVDMDVYYARNWSVWLDFWILARTATAVLQGKGAY</sequence>
<dbReference type="EMBL" id="JPGN01000048">
    <property type="protein sequence ID" value="KFI19560.1"/>
    <property type="molecule type" value="Genomic_DNA"/>
</dbReference>
<reference evidence="9 10" key="1">
    <citation type="submission" date="2014-07" db="EMBL/GenBank/DDBJ databases">
        <title>Comparative analysis of Nitrosococcus oceani genome inventories of strains from Pacific and Atlantic gyres.</title>
        <authorList>
            <person name="Lim C.K."/>
            <person name="Wang L."/>
            <person name="Sayavedra-Soto L.A."/>
            <person name="Klotz M.G."/>
        </authorList>
    </citation>
    <scope>NUCLEOTIDE SEQUENCE [LARGE SCALE GENOMIC DNA]</scope>
    <source>
        <strain evidence="9 10">C-27</strain>
    </source>
</reference>
<keyword evidence="5 7" id="KW-1133">Transmembrane helix</keyword>
<evidence type="ECO:0000313" key="10">
    <source>
        <dbReference type="Proteomes" id="UP000028839"/>
    </source>
</evidence>
<comment type="similarity">
    <text evidence="2">Belongs to the bacterial sugar transferase family.</text>
</comment>
<keyword evidence="6 7" id="KW-0472">Membrane</keyword>
<feature type="domain" description="Bacterial sugar transferase" evidence="8">
    <location>
        <begin position="305"/>
        <end position="496"/>
    </location>
</feature>
<dbReference type="Gene3D" id="3.40.50.720">
    <property type="entry name" value="NAD(P)-binding Rossmann-like Domain"/>
    <property type="match status" value="1"/>
</dbReference>
<dbReference type="AlphaFoldDB" id="A0A0E2Z7L3"/>
<feature type="transmembrane region" description="Helical" evidence="7">
    <location>
        <begin position="142"/>
        <end position="163"/>
    </location>
</feature>